<dbReference type="AlphaFoldDB" id="A0A4C1URL5"/>
<comment type="caution">
    <text evidence="1">The sequence shown here is derived from an EMBL/GenBank/DDBJ whole genome shotgun (WGS) entry which is preliminary data.</text>
</comment>
<proteinExistence type="predicted"/>
<evidence type="ECO:0000313" key="2">
    <source>
        <dbReference type="Proteomes" id="UP000299102"/>
    </source>
</evidence>
<sequence length="73" mass="7986">MFNQNRNDEHPNEKLMHAITSGFQISIAALTKASARAALAPAETIGENGLCEFFVQTLRRAVDKQPAKVGCRT</sequence>
<dbReference type="Proteomes" id="UP000299102">
    <property type="component" value="Unassembled WGS sequence"/>
</dbReference>
<evidence type="ECO:0000313" key="1">
    <source>
        <dbReference type="EMBL" id="GBP28616.1"/>
    </source>
</evidence>
<keyword evidence="2" id="KW-1185">Reference proteome</keyword>
<organism evidence="1 2">
    <name type="scientific">Eumeta variegata</name>
    <name type="common">Bagworm moth</name>
    <name type="synonym">Eumeta japonica</name>
    <dbReference type="NCBI Taxonomy" id="151549"/>
    <lineage>
        <taxon>Eukaryota</taxon>
        <taxon>Metazoa</taxon>
        <taxon>Ecdysozoa</taxon>
        <taxon>Arthropoda</taxon>
        <taxon>Hexapoda</taxon>
        <taxon>Insecta</taxon>
        <taxon>Pterygota</taxon>
        <taxon>Neoptera</taxon>
        <taxon>Endopterygota</taxon>
        <taxon>Lepidoptera</taxon>
        <taxon>Glossata</taxon>
        <taxon>Ditrysia</taxon>
        <taxon>Tineoidea</taxon>
        <taxon>Psychidae</taxon>
        <taxon>Oiketicinae</taxon>
        <taxon>Eumeta</taxon>
    </lineage>
</organism>
<name>A0A4C1URL5_EUMVA</name>
<dbReference type="EMBL" id="BGZK01000209">
    <property type="protein sequence ID" value="GBP28616.1"/>
    <property type="molecule type" value="Genomic_DNA"/>
</dbReference>
<accession>A0A4C1URL5</accession>
<reference evidence="1 2" key="1">
    <citation type="journal article" date="2019" name="Commun. Biol.">
        <title>The bagworm genome reveals a unique fibroin gene that provides high tensile strength.</title>
        <authorList>
            <person name="Kono N."/>
            <person name="Nakamura H."/>
            <person name="Ohtoshi R."/>
            <person name="Tomita M."/>
            <person name="Numata K."/>
            <person name="Arakawa K."/>
        </authorList>
    </citation>
    <scope>NUCLEOTIDE SEQUENCE [LARGE SCALE GENOMIC DNA]</scope>
</reference>
<gene>
    <name evidence="1" type="ORF">EVAR_85815_1</name>
</gene>
<protein>
    <submittedName>
        <fullName evidence="1">Uncharacterized protein</fullName>
    </submittedName>
</protein>